<keyword evidence="2" id="KW-0812">Transmembrane</keyword>
<dbReference type="EMBL" id="JACRUJ010000001">
    <property type="protein sequence ID" value="MBC5840834.1"/>
    <property type="molecule type" value="Genomic_DNA"/>
</dbReference>
<evidence type="ECO:0008006" key="5">
    <source>
        <dbReference type="Google" id="ProtNLM"/>
    </source>
</evidence>
<keyword evidence="2" id="KW-1133">Transmembrane helix</keyword>
<dbReference type="InterPro" id="IPR011990">
    <property type="entry name" value="TPR-like_helical_dom_sf"/>
</dbReference>
<dbReference type="RefSeq" id="WP_187009387.1">
    <property type="nucleotide sequence ID" value="NZ_JACRUI010000001.1"/>
</dbReference>
<sequence length="614" mass="69683">MKSKYIAAIMATIYICCTYVGYGQKSAIYSGIDTENVLSYKVDEIIVMRFGGSSTHYNVSDLRLISKVDLGPGNIRIITPIYKDGRPSKKYYVESMTAAKGRSRSREVNLVYEITTDNNKIKIQNNAKADPLEKAALLQILNKKVPMNKRPYIKPQIKDTNKNIAVNKNAGALTSKNNRLATQKANRAPEQVSLYKLVPKKELTTKSNSNVGEDNLKKSNIDIRTERDVKLKGFNERIVNAKLINNKAQENRRKKSDSIFLARKGASLKLQSEKENSSKPNAIRNISESKNNIRSRLLKEKKQRKTLLKVVDKKTAKKEARIKEPKLKSQKELKNRNREKAKSSKAGKIKVAKESSDLSRVRYDKTKYNTNTQYVKDSITINSLEDSLKGLEREKMELSAKSFKVNKLRNSKSTDTKLKQDSKVDIAASSRNNTLKNKQKIKAKIASLDSPRNKSKKTKDSKESDAKNEVVTKSRELVTEVSKIKSVTTDSIIPQNATNLNPITVFILSNMIPKSVSKNDLPPAKQASVVINVIEVYERVANKGYKSADLYQKIADSYFFKEDMETAVLWYEKLFYLTDQLDPVYYFRYGTALQKVGQSAKGDTMIERFYQLKK</sequence>
<proteinExistence type="predicted"/>
<gene>
    <name evidence="3" type="ORF">H8R23_05395</name>
</gene>
<reference evidence="3 4" key="1">
    <citation type="submission" date="2020-08" db="EMBL/GenBank/DDBJ databases">
        <title>Description of novel Flavobacterium F-380 isolate.</title>
        <authorList>
            <person name="Saticioglu I.B."/>
            <person name="Duman M."/>
            <person name="Altun S."/>
        </authorList>
    </citation>
    <scope>NUCLEOTIDE SEQUENCE [LARGE SCALE GENOMIC DNA]</scope>
    <source>
        <strain evidence="3 4">F-380</strain>
    </source>
</reference>
<feature type="compositionally biased region" description="Basic and acidic residues" evidence="1">
    <location>
        <begin position="458"/>
        <end position="470"/>
    </location>
</feature>
<feature type="transmembrane region" description="Helical" evidence="2">
    <location>
        <begin position="5"/>
        <end position="22"/>
    </location>
</feature>
<keyword evidence="4" id="KW-1185">Reference proteome</keyword>
<name>A0ABR7J666_9FLAO</name>
<protein>
    <recommendedName>
        <fullName evidence="5">Tetratricopeptide repeat protein</fullName>
    </recommendedName>
</protein>
<comment type="caution">
    <text evidence="3">The sequence shown here is derived from an EMBL/GenBank/DDBJ whole genome shotgun (WGS) entry which is preliminary data.</text>
</comment>
<dbReference type="Proteomes" id="UP000629963">
    <property type="component" value="Unassembled WGS sequence"/>
</dbReference>
<feature type="region of interest" description="Disordered" evidence="1">
    <location>
        <begin position="270"/>
        <end position="290"/>
    </location>
</feature>
<evidence type="ECO:0000313" key="4">
    <source>
        <dbReference type="Proteomes" id="UP000629963"/>
    </source>
</evidence>
<keyword evidence="2" id="KW-0472">Membrane</keyword>
<feature type="region of interest" description="Disordered" evidence="1">
    <location>
        <begin position="429"/>
        <end position="470"/>
    </location>
</feature>
<evidence type="ECO:0000313" key="3">
    <source>
        <dbReference type="EMBL" id="MBC5840834.1"/>
    </source>
</evidence>
<accession>A0ABR7J666</accession>
<organism evidence="3 4">
    <name type="scientific">Flavobacterium kayseriense</name>
    <dbReference type="NCBI Taxonomy" id="2764714"/>
    <lineage>
        <taxon>Bacteria</taxon>
        <taxon>Pseudomonadati</taxon>
        <taxon>Bacteroidota</taxon>
        <taxon>Flavobacteriia</taxon>
        <taxon>Flavobacteriales</taxon>
        <taxon>Flavobacteriaceae</taxon>
        <taxon>Flavobacterium</taxon>
    </lineage>
</organism>
<evidence type="ECO:0000256" key="1">
    <source>
        <dbReference type="SAM" id="MobiDB-lite"/>
    </source>
</evidence>
<feature type="region of interest" description="Disordered" evidence="1">
    <location>
        <begin position="313"/>
        <end position="353"/>
    </location>
</feature>
<feature type="compositionally biased region" description="Polar residues" evidence="1">
    <location>
        <begin position="278"/>
        <end position="290"/>
    </location>
</feature>
<evidence type="ECO:0000256" key="2">
    <source>
        <dbReference type="SAM" id="Phobius"/>
    </source>
</evidence>
<dbReference type="SUPFAM" id="SSF48452">
    <property type="entry name" value="TPR-like"/>
    <property type="match status" value="1"/>
</dbReference>
<feature type="compositionally biased region" description="Basic and acidic residues" evidence="1">
    <location>
        <begin position="313"/>
        <end position="342"/>
    </location>
</feature>